<dbReference type="RefSeq" id="WP_066955704.1">
    <property type="nucleotide sequence ID" value="NZ_FNFT01000001.1"/>
</dbReference>
<reference evidence="1 2" key="1">
    <citation type="submission" date="2016-10" db="EMBL/GenBank/DDBJ databases">
        <authorList>
            <person name="Varghese N."/>
            <person name="Submissions S."/>
        </authorList>
    </citation>
    <scope>NUCLEOTIDE SEQUENCE [LARGE SCALE GENOMIC DNA]</scope>
    <source>
        <strain evidence="1 2">DSM 2373</strain>
    </source>
</reference>
<evidence type="ECO:0000313" key="1">
    <source>
        <dbReference type="EMBL" id="SDJ79407.1"/>
    </source>
</evidence>
<evidence type="ECO:0000313" key="2">
    <source>
        <dbReference type="Proteomes" id="UP000326500"/>
    </source>
</evidence>
<name>A0A1G8WMU9_9EURY</name>
<dbReference type="STRING" id="2200.GCA_001571405_00754"/>
<keyword evidence="2" id="KW-1185">Reference proteome</keyword>
<dbReference type="AlphaFoldDB" id="A0A1G8WMU9"/>
<protein>
    <submittedName>
        <fullName evidence="1">Uncharacterized protein</fullName>
    </submittedName>
</protein>
<dbReference type="EMBL" id="FNFT01000001">
    <property type="protein sequence ID" value="SDJ79407.1"/>
    <property type="molecule type" value="Genomic_DNA"/>
</dbReference>
<organism evidence="1 2">
    <name type="scientific">Methanoculleus thermophilus</name>
    <dbReference type="NCBI Taxonomy" id="2200"/>
    <lineage>
        <taxon>Archaea</taxon>
        <taxon>Methanobacteriati</taxon>
        <taxon>Methanobacteriota</taxon>
        <taxon>Stenosarchaea group</taxon>
        <taxon>Methanomicrobia</taxon>
        <taxon>Methanomicrobiales</taxon>
        <taxon>Methanomicrobiaceae</taxon>
        <taxon>Methanoculleus</taxon>
    </lineage>
</organism>
<dbReference type="Proteomes" id="UP000326500">
    <property type="component" value="Unassembled WGS sequence"/>
</dbReference>
<sequence>MKMDHESGQYRIRRKGLLPLLEMGVRFFRPFCLKFYAGLIRLAFGPEEAKRRRMPGSDAEI</sequence>
<proteinExistence type="predicted"/>
<gene>
    <name evidence="1" type="ORF">SAMN04488571_1019</name>
</gene>
<accession>A0A1G8WMU9</accession>